<dbReference type="Proteomes" id="UP000001072">
    <property type="component" value="Unassembled WGS sequence"/>
</dbReference>
<evidence type="ECO:0000256" key="4">
    <source>
        <dbReference type="ARBA" id="ARBA00023015"/>
    </source>
</evidence>
<keyword evidence="1" id="KW-0479">Metal-binding</keyword>
<dbReference type="STRING" id="747676.F4RIZ7"/>
<keyword evidence="3" id="KW-0862">Zinc</keyword>
<dbReference type="InterPro" id="IPR000679">
    <property type="entry name" value="Znf_GATA"/>
</dbReference>
<dbReference type="SUPFAM" id="SSF57716">
    <property type="entry name" value="Glucocorticoid receptor-like (DNA-binding domain)"/>
    <property type="match status" value="1"/>
</dbReference>
<evidence type="ECO:0000313" key="9">
    <source>
        <dbReference type="EMBL" id="EGG07743.1"/>
    </source>
</evidence>
<evidence type="ECO:0000256" key="5">
    <source>
        <dbReference type="ARBA" id="ARBA00023163"/>
    </source>
</evidence>
<dbReference type="PROSITE" id="PS00344">
    <property type="entry name" value="GATA_ZN_FINGER_1"/>
    <property type="match status" value="1"/>
</dbReference>
<dbReference type="GeneID" id="18929902"/>
<keyword evidence="10" id="KW-1185">Reference proteome</keyword>
<dbReference type="GO" id="GO:0006355">
    <property type="term" value="P:regulation of DNA-templated transcription"/>
    <property type="evidence" value="ECO:0007669"/>
    <property type="project" value="InterPro"/>
</dbReference>
<feature type="compositionally biased region" description="Polar residues" evidence="7">
    <location>
        <begin position="267"/>
        <end position="276"/>
    </location>
</feature>
<evidence type="ECO:0000256" key="1">
    <source>
        <dbReference type="ARBA" id="ARBA00022723"/>
    </source>
</evidence>
<evidence type="ECO:0000256" key="6">
    <source>
        <dbReference type="PROSITE-ProRule" id="PRU00094"/>
    </source>
</evidence>
<reference evidence="10" key="1">
    <citation type="journal article" date="2011" name="Proc. Natl. Acad. Sci. U.S.A.">
        <title>Obligate biotrophy features unraveled by the genomic analysis of rust fungi.</title>
        <authorList>
            <person name="Duplessis S."/>
            <person name="Cuomo C.A."/>
            <person name="Lin Y.-C."/>
            <person name="Aerts A."/>
            <person name="Tisserant E."/>
            <person name="Veneault-Fourrey C."/>
            <person name="Joly D.L."/>
            <person name="Hacquard S."/>
            <person name="Amselem J."/>
            <person name="Cantarel B.L."/>
            <person name="Chiu R."/>
            <person name="Coutinho P.M."/>
            <person name="Feau N."/>
            <person name="Field M."/>
            <person name="Frey P."/>
            <person name="Gelhaye E."/>
            <person name="Goldberg J."/>
            <person name="Grabherr M.G."/>
            <person name="Kodira C.D."/>
            <person name="Kohler A."/>
            <person name="Kuees U."/>
            <person name="Lindquist E.A."/>
            <person name="Lucas S.M."/>
            <person name="Mago R."/>
            <person name="Mauceli E."/>
            <person name="Morin E."/>
            <person name="Murat C."/>
            <person name="Pangilinan J.L."/>
            <person name="Park R."/>
            <person name="Pearson M."/>
            <person name="Quesneville H."/>
            <person name="Rouhier N."/>
            <person name="Sakthikumar S."/>
            <person name="Salamov A.A."/>
            <person name="Schmutz J."/>
            <person name="Selles B."/>
            <person name="Shapiro H."/>
            <person name="Tanguay P."/>
            <person name="Tuskan G.A."/>
            <person name="Henrissat B."/>
            <person name="Van de Peer Y."/>
            <person name="Rouze P."/>
            <person name="Ellis J.G."/>
            <person name="Dodds P.N."/>
            <person name="Schein J.E."/>
            <person name="Zhong S."/>
            <person name="Hamelin R.C."/>
            <person name="Grigoriev I.V."/>
            <person name="Szabo L.J."/>
            <person name="Martin F."/>
        </authorList>
    </citation>
    <scope>NUCLEOTIDE SEQUENCE [LARGE SCALE GENOMIC DNA]</scope>
    <source>
        <strain evidence="10">98AG31 / pathotype 3-4-7</strain>
    </source>
</reference>
<dbReference type="VEuPathDB" id="FungiDB:MELLADRAFT_62442"/>
<dbReference type="eggNOG" id="KOG1601">
    <property type="taxonomic scope" value="Eukaryota"/>
</dbReference>
<dbReference type="PROSITE" id="PS50114">
    <property type="entry name" value="GATA_ZN_FINGER_2"/>
    <property type="match status" value="1"/>
</dbReference>
<dbReference type="InParanoid" id="F4RIZ7"/>
<dbReference type="SMART" id="SM00401">
    <property type="entry name" value="ZnF_GATA"/>
    <property type="match status" value="1"/>
</dbReference>
<organism evidence="10">
    <name type="scientific">Melampsora larici-populina (strain 98AG31 / pathotype 3-4-7)</name>
    <name type="common">Poplar leaf rust fungus</name>
    <dbReference type="NCBI Taxonomy" id="747676"/>
    <lineage>
        <taxon>Eukaryota</taxon>
        <taxon>Fungi</taxon>
        <taxon>Dikarya</taxon>
        <taxon>Basidiomycota</taxon>
        <taxon>Pucciniomycotina</taxon>
        <taxon>Pucciniomycetes</taxon>
        <taxon>Pucciniales</taxon>
        <taxon>Melampsoraceae</taxon>
        <taxon>Melampsora</taxon>
    </lineage>
</organism>
<name>F4RIZ7_MELLP</name>
<dbReference type="KEGG" id="mlr:MELLADRAFT_62442"/>
<evidence type="ECO:0000256" key="7">
    <source>
        <dbReference type="SAM" id="MobiDB-lite"/>
    </source>
</evidence>
<sequence>MTSMIFSDTREMTTQSQHIEHASLPSWPPPRSHSSCGVIEPNPGSFYFPPEESRKLDSAMAQSSSQIQGKTMTSTDGSFFNQPQNPLDVFQILDSGTGAVLFSYPPPSVSPSDGWSGLYRPEDYACLAINAKKPSETDEPAKTTCSTKYQTQRSFVKDGSVVPLTQSFVINYGSITFASFRSGSPNIQSASLPPARSPVMPPNKPPPIKLIHDSLQPVSLDIHSAHPSTVHHRAPKRPRTDSYSEVMTPQSATSAQSHHQAGHYTSHPRSAQQSPYTYGHPHHTGSGQISPMVPNLPTIPDSPDPYGSSQYTHFSGELSPTMASAADVLGSFHRAHYHHPQSMLAFQDLHRSTTSGPSLETHPLSPFDTSFSIQGLANMAAGNYGHHRAASDFSAASASSSPRPGESFAAAVAMAISPTTPTYDMRRRAHGHSASVDLAAHNLLGIGQNYVGDGLNFNHANNPVVLTSPVQPTLPPPPPKQPRVRVNIQSSPAPAAMLNHNIATDGQSSQVPRSCSSCGAQNSPEWRKGPNGVKSLCNACGLRFSRAQARKSKLSRTTNANSGAKKGESLDKKKAKKMMNNTNTGIREEQQGSSTSNLLQEPEGFYSLQSLQQVTSESGYPNSTYAAV</sequence>
<feature type="region of interest" description="Disordered" evidence="7">
    <location>
        <begin position="548"/>
        <end position="603"/>
    </location>
</feature>
<feature type="compositionally biased region" description="Polar residues" evidence="7">
    <location>
        <begin position="505"/>
        <end position="524"/>
    </location>
</feature>
<evidence type="ECO:0000259" key="8">
    <source>
        <dbReference type="PROSITE" id="PS50114"/>
    </source>
</evidence>
<dbReference type="Pfam" id="PF00320">
    <property type="entry name" value="GATA"/>
    <property type="match status" value="1"/>
</dbReference>
<evidence type="ECO:0000256" key="2">
    <source>
        <dbReference type="ARBA" id="ARBA00022771"/>
    </source>
</evidence>
<dbReference type="PANTHER" id="PTHR47172">
    <property type="entry name" value="OS01G0976800 PROTEIN"/>
    <property type="match status" value="1"/>
</dbReference>
<dbReference type="Gene3D" id="3.30.50.10">
    <property type="entry name" value="Erythroid Transcription Factor GATA-1, subunit A"/>
    <property type="match status" value="1"/>
</dbReference>
<feature type="domain" description="GATA-type" evidence="8">
    <location>
        <begin position="509"/>
        <end position="542"/>
    </location>
</feature>
<dbReference type="InterPro" id="IPR013088">
    <property type="entry name" value="Znf_NHR/GATA"/>
</dbReference>
<proteinExistence type="predicted"/>
<feature type="region of interest" description="Disordered" evidence="7">
    <location>
        <begin position="183"/>
        <end position="205"/>
    </location>
</feature>
<feature type="compositionally biased region" description="Pro residues" evidence="7">
    <location>
        <begin position="195"/>
        <end position="205"/>
    </location>
</feature>
<dbReference type="GO" id="GO:0008270">
    <property type="term" value="F:zinc ion binding"/>
    <property type="evidence" value="ECO:0007669"/>
    <property type="project" value="UniProtKB-KW"/>
</dbReference>
<dbReference type="RefSeq" id="XP_007409075.1">
    <property type="nucleotide sequence ID" value="XM_007409013.1"/>
</dbReference>
<dbReference type="HOGENOM" id="CLU_435506_0_0_1"/>
<accession>F4RIZ7</accession>
<protein>
    <recommendedName>
        <fullName evidence="8">GATA-type domain-containing protein</fullName>
    </recommendedName>
</protein>
<dbReference type="AlphaFoldDB" id="F4RIZ7"/>
<keyword evidence="4" id="KW-0805">Transcription regulation</keyword>
<dbReference type="GO" id="GO:0043565">
    <property type="term" value="F:sequence-specific DNA binding"/>
    <property type="evidence" value="ECO:0007669"/>
    <property type="project" value="InterPro"/>
</dbReference>
<feature type="region of interest" description="Disordered" evidence="7">
    <location>
        <begin position="505"/>
        <end position="529"/>
    </location>
</feature>
<keyword evidence="5" id="KW-0804">Transcription</keyword>
<gene>
    <name evidence="9" type="ORF">MELLADRAFT_62442</name>
</gene>
<dbReference type="OrthoDB" id="2162994at2759"/>
<keyword evidence="2 6" id="KW-0863">Zinc-finger</keyword>
<dbReference type="PANTHER" id="PTHR47172:SF24">
    <property type="entry name" value="GATA ZINC FINGER DOMAIN-CONTAINING PROTEIN 14-RELATED"/>
    <property type="match status" value="1"/>
</dbReference>
<dbReference type="CDD" id="cd00202">
    <property type="entry name" value="ZnF_GATA"/>
    <property type="match status" value="1"/>
</dbReference>
<dbReference type="EMBL" id="GL883103">
    <property type="protein sequence ID" value="EGG07743.1"/>
    <property type="molecule type" value="Genomic_DNA"/>
</dbReference>
<evidence type="ECO:0000256" key="3">
    <source>
        <dbReference type="ARBA" id="ARBA00022833"/>
    </source>
</evidence>
<feature type="region of interest" description="Disordered" evidence="7">
    <location>
        <begin position="225"/>
        <end position="312"/>
    </location>
</feature>
<evidence type="ECO:0000313" key="10">
    <source>
        <dbReference type="Proteomes" id="UP000001072"/>
    </source>
</evidence>
<feature type="compositionally biased region" description="Polar residues" evidence="7">
    <location>
        <begin position="241"/>
        <end position="259"/>
    </location>
</feature>